<proteinExistence type="predicted"/>
<dbReference type="KEGG" id="sgl:SG1235"/>
<gene>
    <name evidence="2" type="ordered locus">SG1235</name>
</gene>
<keyword evidence="3" id="KW-1185">Reference proteome</keyword>
<dbReference type="EMBL" id="AP008232">
    <property type="protein sequence ID" value="BAE74511.1"/>
    <property type="molecule type" value="Genomic_DNA"/>
</dbReference>
<dbReference type="PROSITE" id="PS51688">
    <property type="entry name" value="ICA"/>
    <property type="match status" value="1"/>
</dbReference>
<dbReference type="InterPro" id="IPR030392">
    <property type="entry name" value="S74_ICA"/>
</dbReference>
<evidence type="ECO:0000313" key="2">
    <source>
        <dbReference type="EMBL" id="BAE74511.1"/>
    </source>
</evidence>
<organism evidence="2 3">
    <name type="scientific">Sodalis glossinidius (strain morsitans)</name>
    <dbReference type="NCBI Taxonomy" id="343509"/>
    <lineage>
        <taxon>Bacteria</taxon>
        <taxon>Pseudomonadati</taxon>
        <taxon>Pseudomonadota</taxon>
        <taxon>Gammaproteobacteria</taxon>
        <taxon>Enterobacterales</taxon>
        <taxon>Bruguierivoracaceae</taxon>
        <taxon>Sodalis</taxon>
    </lineage>
</organism>
<protein>
    <recommendedName>
        <fullName evidence="1">Peptidase S74 domain-containing protein</fullName>
    </recommendedName>
</protein>
<dbReference type="eggNOG" id="COG3210">
    <property type="taxonomic scope" value="Bacteria"/>
</dbReference>
<dbReference type="STRING" id="343509.SG1235"/>
<evidence type="ECO:0000259" key="1">
    <source>
        <dbReference type="PROSITE" id="PS51688"/>
    </source>
</evidence>
<accession>Q2NTL4</accession>
<reference evidence="2 3" key="1">
    <citation type="journal article" date="2006" name="Genome Res.">
        <title>Massive genome erosion and functional adaptations provide insights into the symbiotic lifestyle of Sodalis glossinidius in the tsetse host.</title>
        <authorList>
            <person name="Toh H."/>
            <person name="Weiss B.L."/>
            <person name="Perkin S.A.H."/>
            <person name="Yamashita A."/>
            <person name="Oshima K."/>
            <person name="Hattori M."/>
            <person name="Aksoy S."/>
        </authorList>
    </citation>
    <scope>NUCLEOTIDE SEQUENCE [LARGE SCALE GENOMIC DNA]</scope>
    <source>
        <strain evidence="3">morsitans</strain>
    </source>
</reference>
<evidence type="ECO:0000313" key="3">
    <source>
        <dbReference type="Proteomes" id="UP000001932"/>
    </source>
</evidence>
<dbReference type="HOGENOM" id="CLU_888259_0_0_6"/>
<name>Q2NTL4_SODGM</name>
<dbReference type="Pfam" id="PF13884">
    <property type="entry name" value="Peptidase_S74"/>
    <property type="match status" value="1"/>
</dbReference>
<feature type="domain" description="Peptidase S74" evidence="1">
    <location>
        <begin position="202"/>
        <end position="298"/>
    </location>
</feature>
<dbReference type="Proteomes" id="UP000001932">
    <property type="component" value="Chromosome"/>
</dbReference>
<sequence length="313" mass="34192">MSGPPKAVKEVSYAIVTYNGGSYVDFGRELSAQLRYYQRQMDGWQHIMTGEGEVMLEAPDGMQVTLNSFKKLAADVAGKVDKSELDAKADKSALDKKAEQTALETKADKSALGNYIAKTGGSLTGTLHFNGKGKSGGEQRSASLQYNPYAGGNMRTEFYSTDIINDHFEHRLILAKSNDLKWFVFKDDGSAYAMQGHWQNNSDRRIKSDIEKIENGLEKVETLTGYTYVLAEHRQAGVMADELEKVLPEAVGNSGDYHESDGTVVKNVKSVAYGSITALLIEAIKDLSAKVKAQQAEIDALKASMPVAQDATE</sequence>
<dbReference type="AlphaFoldDB" id="Q2NTL4"/>